<accession>A0A8S5R6R3</accession>
<name>A0A8S5R6R3_9VIRU</name>
<sequence length="63" mass="7150">MHSDITVRDLASMAIDEDVTCQIWTPQQGTVFNGSFEEAKYSAYADREIDNFQVEDGVFVMNI</sequence>
<protein>
    <submittedName>
        <fullName evidence="1">Uncharacterized protein</fullName>
    </submittedName>
</protein>
<dbReference type="EMBL" id="BK015823">
    <property type="protein sequence ID" value="DAE26819.1"/>
    <property type="molecule type" value="Genomic_DNA"/>
</dbReference>
<evidence type="ECO:0000313" key="1">
    <source>
        <dbReference type="EMBL" id="DAE26819.1"/>
    </source>
</evidence>
<reference evidence="1" key="1">
    <citation type="journal article" date="2021" name="Proc. Natl. Acad. Sci. U.S.A.">
        <title>A Catalog of Tens of Thousands of Viruses from Human Metagenomes Reveals Hidden Associations with Chronic Diseases.</title>
        <authorList>
            <person name="Tisza M.J."/>
            <person name="Buck C.B."/>
        </authorList>
    </citation>
    <scope>NUCLEOTIDE SEQUENCE</scope>
    <source>
        <strain evidence="1">CtCsQ3</strain>
    </source>
</reference>
<proteinExistence type="predicted"/>
<organism evidence="1">
    <name type="scientific">virus sp. ctCsQ3</name>
    <dbReference type="NCBI Taxonomy" id="2826794"/>
    <lineage>
        <taxon>Viruses</taxon>
    </lineage>
</organism>